<evidence type="ECO:0000313" key="6">
    <source>
        <dbReference type="EMBL" id="SNX33005.1"/>
    </source>
</evidence>
<feature type="chain" id="PRO_5033444267" evidence="4">
    <location>
        <begin position="20"/>
        <end position="105"/>
    </location>
</feature>
<dbReference type="EMBL" id="HAHL01000038">
    <property type="protein sequence ID" value="SNX33005.1"/>
    <property type="molecule type" value="Transcribed_RNA"/>
</dbReference>
<dbReference type="AlphaFoldDB" id="A0A4Q8K175"/>
<evidence type="ECO:0000256" key="3">
    <source>
        <dbReference type="ARBA" id="ARBA00023157"/>
    </source>
</evidence>
<protein>
    <submittedName>
        <fullName evidence="6">U78-Liphistoxin-Lsp1a_1</fullName>
    </submittedName>
</protein>
<keyword evidence="2" id="KW-0964">Secreted</keyword>
<dbReference type="EMBL" id="HAHL01000244">
    <property type="protein sequence ID" value="SNX34959.1"/>
    <property type="molecule type" value="Transcribed_RNA"/>
</dbReference>
<feature type="signal peptide" evidence="4">
    <location>
        <begin position="1"/>
        <end position="19"/>
    </location>
</feature>
<comment type="subcellular location">
    <subcellularLocation>
        <location evidence="1">Secreted</location>
    </subcellularLocation>
</comment>
<accession>A0A4Q8K175</accession>
<proteinExistence type="predicted"/>
<feature type="domain" description="Prokineticin" evidence="5">
    <location>
        <begin position="1"/>
        <end position="90"/>
    </location>
</feature>
<reference evidence="6" key="2">
    <citation type="submission" date="2019-05" db="EMBL/GenBank/DDBJ databases">
        <title>Unravelling the molecular evolution of spider venoms.</title>
        <authorList>
            <person name="Pineda S."/>
        </authorList>
    </citation>
    <scope>NUCLEOTIDE SEQUENCE</scope>
</reference>
<evidence type="ECO:0000256" key="2">
    <source>
        <dbReference type="ARBA" id="ARBA00022525"/>
    </source>
</evidence>
<evidence type="ECO:0000256" key="1">
    <source>
        <dbReference type="ARBA" id="ARBA00004613"/>
    </source>
</evidence>
<keyword evidence="3" id="KW-1015">Disulfide bond</keyword>
<evidence type="ECO:0000259" key="5">
    <source>
        <dbReference type="Pfam" id="PF06607"/>
    </source>
</evidence>
<dbReference type="Pfam" id="PF06607">
    <property type="entry name" value="Prokineticin"/>
    <property type="match status" value="1"/>
</dbReference>
<evidence type="ECO:0000256" key="4">
    <source>
        <dbReference type="SAM" id="SignalP"/>
    </source>
</evidence>
<dbReference type="Gene3D" id="2.10.80.10">
    <property type="entry name" value="Lipase, subunit A"/>
    <property type="match status" value="1"/>
</dbReference>
<reference evidence="6" key="1">
    <citation type="submission" date="2017-05" db="EMBL/GenBank/DDBJ databases">
        <authorList>
            <person name="QRISCLOUD D."/>
        </authorList>
    </citation>
    <scope>NUCLEOTIDE SEQUENCE</scope>
</reference>
<keyword evidence="4" id="KW-0732">Signal</keyword>
<dbReference type="InterPro" id="IPR023569">
    <property type="entry name" value="Prokineticin_domain"/>
</dbReference>
<sequence>MKAIVSTVFLVSFIGFLQGARLCITHTDCSLGECCLDPNIPFAEENGLCVRNSKEKELCNPENEKEDALIGDKSTFACPCEKGLTCQQTEVTWGTTKYNVHKCLK</sequence>
<organism evidence="6">
    <name type="scientific">Liphistius sp. SGP-2016</name>
    <dbReference type="NCBI Taxonomy" id="1905180"/>
    <lineage>
        <taxon>Eukaryota</taxon>
        <taxon>Metazoa</taxon>
        <taxon>Ecdysozoa</taxon>
        <taxon>Arthropoda</taxon>
        <taxon>Chelicerata</taxon>
        <taxon>Arachnida</taxon>
        <taxon>Araneae</taxon>
        <taxon>Mesothelae</taxon>
        <taxon>Liphistiidae</taxon>
        <taxon>Liphistius</taxon>
    </lineage>
</organism>
<dbReference type="GO" id="GO:0005576">
    <property type="term" value="C:extracellular region"/>
    <property type="evidence" value="ECO:0007669"/>
    <property type="project" value="UniProtKB-SubCell"/>
</dbReference>
<name>A0A4Q8K175_9ARAC</name>